<dbReference type="PRINTS" id="PR00364">
    <property type="entry name" value="DISEASERSIST"/>
</dbReference>
<gene>
    <name evidence="8" type="ORF">EV186_101594</name>
</gene>
<dbReference type="InterPro" id="IPR001867">
    <property type="entry name" value="OmpR/PhoB-type_DNA-bd"/>
</dbReference>
<accession>A0A4R6SM58</accession>
<dbReference type="OrthoDB" id="7628974at2"/>
<evidence type="ECO:0000256" key="2">
    <source>
        <dbReference type="ARBA" id="ARBA00023015"/>
    </source>
</evidence>
<name>A0A4R6SM58_LABRH</name>
<proteinExistence type="inferred from homology"/>
<dbReference type="RefSeq" id="WP_133847516.1">
    <property type="nucleotide sequence ID" value="NZ_SNXZ01000001.1"/>
</dbReference>
<evidence type="ECO:0000256" key="3">
    <source>
        <dbReference type="ARBA" id="ARBA00023125"/>
    </source>
</evidence>
<dbReference type="InterPro" id="IPR011990">
    <property type="entry name" value="TPR-like_helical_dom_sf"/>
</dbReference>
<dbReference type="PANTHER" id="PTHR35807">
    <property type="entry name" value="TRANSCRIPTIONAL REGULATOR REDD-RELATED"/>
    <property type="match status" value="1"/>
</dbReference>
<dbReference type="InterPro" id="IPR005158">
    <property type="entry name" value="BTAD"/>
</dbReference>
<protein>
    <submittedName>
        <fullName evidence="8">DNA-binding SARP family transcriptional activator</fullName>
    </submittedName>
</protein>
<keyword evidence="5" id="KW-0802">TPR repeat</keyword>
<dbReference type="InterPro" id="IPR051677">
    <property type="entry name" value="AfsR-DnrI-RedD_regulator"/>
</dbReference>
<evidence type="ECO:0000259" key="7">
    <source>
        <dbReference type="PROSITE" id="PS51755"/>
    </source>
</evidence>
<dbReference type="Pfam" id="PF00486">
    <property type="entry name" value="Trans_reg_C"/>
    <property type="match status" value="1"/>
</dbReference>
<dbReference type="CDD" id="cd15831">
    <property type="entry name" value="BTAD"/>
    <property type="match status" value="1"/>
</dbReference>
<dbReference type="InterPro" id="IPR019734">
    <property type="entry name" value="TPR_rpt"/>
</dbReference>
<dbReference type="InterPro" id="IPR027417">
    <property type="entry name" value="P-loop_NTPase"/>
</dbReference>
<dbReference type="PROSITE" id="PS50005">
    <property type="entry name" value="TPR"/>
    <property type="match status" value="1"/>
</dbReference>
<dbReference type="Pfam" id="PF03704">
    <property type="entry name" value="BTAD"/>
    <property type="match status" value="1"/>
</dbReference>
<feature type="domain" description="OmpR/PhoB-type" evidence="7">
    <location>
        <begin position="3"/>
        <end position="105"/>
    </location>
</feature>
<dbReference type="Proteomes" id="UP000295444">
    <property type="component" value="Unassembled WGS sequence"/>
</dbReference>
<evidence type="ECO:0000313" key="9">
    <source>
        <dbReference type="Proteomes" id="UP000295444"/>
    </source>
</evidence>
<dbReference type="InterPro" id="IPR036388">
    <property type="entry name" value="WH-like_DNA-bd_sf"/>
</dbReference>
<dbReference type="PANTHER" id="PTHR35807:SF1">
    <property type="entry name" value="TRANSCRIPTIONAL REGULATOR REDD"/>
    <property type="match status" value="1"/>
</dbReference>
<dbReference type="SUPFAM" id="SSF46894">
    <property type="entry name" value="C-terminal effector domain of the bipartite response regulators"/>
    <property type="match status" value="1"/>
</dbReference>
<dbReference type="GO" id="GO:0006355">
    <property type="term" value="P:regulation of DNA-templated transcription"/>
    <property type="evidence" value="ECO:0007669"/>
    <property type="project" value="InterPro"/>
</dbReference>
<keyword evidence="4" id="KW-0804">Transcription</keyword>
<keyword evidence="2" id="KW-0805">Transcription regulation</keyword>
<evidence type="ECO:0000313" key="8">
    <source>
        <dbReference type="EMBL" id="TDQ04640.1"/>
    </source>
</evidence>
<comment type="similarity">
    <text evidence="1">Belongs to the AfsR/DnrI/RedD regulatory family.</text>
</comment>
<keyword evidence="3 6" id="KW-0238">DNA-binding</keyword>
<dbReference type="GO" id="GO:0003677">
    <property type="term" value="F:DNA binding"/>
    <property type="evidence" value="ECO:0007669"/>
    <property type="project" value="UniProtKB-UniRule"/>
</dbReference>
<dbReference type="AlphaFoldDB" id="A0A4R6SM58"/>
<keyword evidence="9" id="KW-1185">Reference proteome</keyword>
<dbReference type="Gene3D" id="1.25.40.10">
    <property type="entry name" value="Tetratricopeptide repeat domain"/>
    <property type="match status" value="2"/>
</dbReference>
<feature type="DNA-binding region" description="OmpR/PhoB-type" evidence="6">
    <location>
        <begin position="3"/>
        <end position="105"/>
    </location>
</feature>
<dbReference type="SMART" id="SM01043">
    <property type="entry name" value="BTAD"/>
    <property type="match status" value="1"/>
</dbReference>
<dbReference type="GO" id="GO:0043531">
    <property type="term" value="F:ADP binding"/>
    <property type="evidence" value="ECO:0007669"/>
    <property type="project" value="InterPro"/>
</dbReference>
<dbReference type="Pfam" id="PF13424">
    <property type="entry name" value="TPR_12"/>
    <property type="match status" value="1"/>
</dbReference>
<dbReference type="SUPFAM" id="SSF48452">
    <property type="entry name" value="TPR-like"/>
    <property type="match status" value="2"/>
</dbReference>
<dbReference type="Gene3D" id="3.40.50.300">
    <property type="entry name" value="P-loop containing nucleotide triphosphate hydrolases"/>
    <property type="match status" value="1"/>
</dbReference>
<dbReference type="Gene3D" id="1.10.10.10">
    <property type="entry name" value="Winged helix-like DNA-binding domain superfamily/Winged helix DNA-binding domain"/>
    <property type="match status" value="1"/>
</dbReference>
<dbReference type="GO" id="GO:0000160">
    <property type="term" value="P:phosphorelay signal transduction system"/>
    <property type="evidence" value="ECO:0007669"/>
    <property type="project" value="InterPro"/>
</dbReference>
<feature type="repeat" description="TPR" evidence="5">
    <location>
        <begin position="766"/>
        <end position="799"/>
    </location>
</feature>
<evidence type="ECO:0000256" key="6">
    <source>
        <dbReference type="PROSITE-ProRule" id="PRU01091"/>
    </source>
</evidence>
<dbReference type="SMART" id="SM00862">
    <property type="entry name" value="Trans_reg_C"/>
    <property type="match status" value="1"/>
</dbReference>
<dbReference type="PROSITE" id="PS51755">
    <property type="entry name" value="OMPR_PHOB"/>
    <property type="match status" value="1"/>
</dbReference>
<organism evidence="8 9">
    <name type="scientific">Labedaea rhizosphaerae</name>
    <dbReference type="NCBI Taxonomy" id="598644"/>
    <lineage>
        <taxon>Bacteria</taxon>
        <taxon>Bacillati</taxon>
        <taxon>Actinomycetota</taxon>
        <taxon>Actinomycetes</taxon>
        <taxon>Pseudonocardiales</taxon>
        <taxon>Pseudonocardiaceae</taxon>
        <taxon>Labedaea</taxon>
    </lineage>
</organism>
<evidence type="ECO:0000256" key="1">
    <source>
        <dbReference type="ARBA" id="ARBA00005820"/>
    </source>
</evidence>
<comment type="caution">
    <text evidence="8">The sequence shown here is derived from an EMBL/GenBank/DDBJ whole genome shotgun (WGS) entry which is preliminary data.</text>
</comment>
<evidence type="ECO:0000256" key="5">
    <source>
        <dbReference type="PROSITE-ProRule" id="PRU00339"/>
    </source>
</evidence>
<dbReference type="SUPFAM" id="SSF52540">
    <property type="entry name" value="P-loop containing nucleoside triphosphate hydrolases"/>
    <property type="match status" value="1"/>
</dbReference>
<reference evidence="8 9" key="1">
    <citation type="submission" date="2019-03" db="EMBL/GenBank/DDBJ databases">
        <title>Genomic Encyclopedia of Type Strains, Phase IV (KMG-IV): sequencing the most valuable type-strain genomes for metagenomic binning, comparative biology and taxonomic classification.</title>
        <authorList>
            <person name="Goeker M."/>
        </authorList>
    </citation>
    <scope>NUCLEOTIDE SEQUENCE [LARGE SCALE GENOMIC DNA]</scope>
    <source>
        <strain evidence="8 9">DSM 45361</strain>
    </source>
</reference>
<evidence type="ECO:0000256" key="4">
    <source>
        <dbReference type="ARBA" id="ARBA00023163"/>
    </source>
</evidence>
<dbReference type="SMART" id="SM00028">
    <property type="entry name" value="TPR"/>
    <property type="match status" value="3"/>
</dbReference>
<sequence length="938" mass="102064">MGGRAAAAGGVRFRLLGPIAALVGEDPLPLGGPGTRAVLALLLLNANQVVPLDRMVDVLWAHEPPATARTIVQGYISRLRKLLAETDPSGSVAIETRPPGYLLVVDESRIDVTWAQRLLARSRGEPARRRAELLREAQRIWRGPALADIKDRVPAPELAELRLAVLEARVDADLELGAHDELVGELAALVDEHPFREHLVRQLILALYRSGRRAAALETYQRFARRAGTERGMDPGPQLRMLHERVLHDDTSLLDIEQPTPRPPMVGVLVPAQLPNTTAGFAGRAAELAWLDEHLSTVDMAATPIAGLIGPAGVGKTALAVRWAHRVARRFPDGQLYASLRGFDVHRAKADPAQLLLRFLLALGVPVGEVPVELDERAALYRSLLADRRMLVVLDDARDSEQVRPLLPGSASALVLVTSRIRLDALVVGSGARMLTLGTLPREDALEVLASTAGPGSDDERADRIRLAQLCGGLPLALRIAGARLAADPQWTAARLADELSGQGQLDVLAAEDNQVSVRAALDATYRALPGRLAATFRLLGLFPGPMLDAYAAAALCGVPVEEAAERLRTMADWSLLVPDGTDGEYHLHDLVRMHAATLARADLYEHQRSEALRRLETYYLAAADQARRFLRPPADGLDYASDYPKESLAPVTDSESALDWFGSQWANLMSTLDAAAAAEHHVQVWHLARLVHDFRAVRSIRDDWLALLDKGLAAARAANDGVGEVWMLSCRCSARYRLGRLDEMLPDAERSVAIATRLRDPALMAIAFRDVGTALYHQGQHEPAVARLEKALELARRAEFKPVEAALLNNLAQVYRDLARLDDAVAATERAVELYREIGELGFSVFAVANLGELHLERGELDDSERYARAAVDQAVTSALTLQEGFARHVLGKVLLAKGDKAAARSQLVAAARRYADVSQRAAAEVQADLDRLQPDV</sequence>
<dbReference type="EMBL" id="SNXZ01000001">
    <property type="protein sequence ID" value="TDQ04640.1"/>
    <property type="molecule type" value="Genomic_DNA"/>
</dbReference>
<dbReference type="InterPro" id="IPR016032">
    <property type="entry name" value="Sig_transdc_resp-reg_C-effctor"/>
</dbReference>